<evidence type="ECO:0000313" key="21">
    <source>
        <dbReference type="Proteomes" id="UP001147752"/>
    </source>
</evidence>
<keyword evidence="11 17" id="KW-0560">Oxidoreductase</keyword>
<keyword evidence="10 19" id="KW-1133">Transmembrane helix</keyword>
<evidence type="ECO:0000256" key="9">
    <source>
        <dbReference type="ARBA" id="ARBA00022982"/>
    </source>
</evidence>
<evidence type="ECO:0000256" key="2">
    <source>
        <dbReference type="ARBA" id="ARBA00008388"/>
    </source>
</evidence>
<dbReference type="PIRSF" id="PIRSF005229">
    <property type="entry name" value="AOX"/>
    <property type="match status" value="1"/>
</dbReference>
<evidence type="ECO:0000256" key="3">
    <source>
        <dbReference type="ARBA" id="ARBA00022448"/>
    </source>
</evidence>
<evidence type="ECO:0000256" key="1">
    <source>
        <dbReference type="ARBA" id="ARBA00004292"/>
    </source>
</evidence>
<comment type="function">
    <text evidence="15">Catalyzes cyanide-resistant oxygen consumption. May increase respiration when the cytochrome respiratory pathway is restricted, or in response to low temperatures.</text>
</comment>
<keyword evidence="21" id="KW-1185">Reference proteome</keyword>
<feature type="binding site" evidence="16">
    <location>
        <position position="211"/>
    </location>
    <ligand>
        <name>Fe cation</name>
        <dbReference type="ChEBI" id="CHEBI:24875"/>
        <label>1</label>
    </ligand>
</feature>
<feature type="binding site" evidence="16">
    <location>
        <position position="208"/>
    </location>
    <ligand>
        <name>Fe cation</name>
        <dbReference type="ChEBI" id="CHEBI:24875"/>
        <label>1</label>
    </ligand>
</feature>
<dbReference type="Proteomes" id="UP001147752">
    <property type="component" value="Unassembled WGS sequence"/>
</dbReference>
<dbReference type="Gene3D" id="1.20.1260.140">
    <property type="entry name" value="Alternative oxidase"/>
    <property type="match status" value="1"/>
</dbReference>
<gene>
    <name evidence="20" type="ORF">N7517_009539</name>
</gene>
<evidence type="ECO:0000256" key="8">
    <source>
        <dbReference type="ARBA" id="ARBA00022946"/>
    </source>
</evidence>
<protein>
    <recommendedName>
        <fullName evidence="17">Alternative oxidase</fullName>
        <ecNumber evidence="17">1.-.-.-</ecNumber>
    </recommendedName>
</protein>
<dbReference type="InterPro" id="IPR038659">
    <property type="entry name" value="AOX_sf"/>
</dbReference>
<dbReference type="InterPro" id="IPR002680">
    <property type="entry name" value="AOX"/>
</dbReference>
<dbReference type="GO" id="GO:0009916">
    <property type="term" value="F:alternative oxidase activity"/>
    <property type="evidence" value="ECO:0007669"/>
    <property type="project" value="UniProtKB-UniRule"/>
</dbReference>
<dbReference type="RefSeq" id="XP_056575834.1">
    <property type="nucleotide sequence ID" value="XM_056727262.1"/>
</dbReference>
<organism evidence="20 21">
    <name type="scientific">Penicillium concentricum</name>
    <dbReference type="NCBI Taxonomy" id="293559"/>
    <lineage>
        <taxon>Eukaryota</taxon>
        <taxon>Fungi</taxon>
        <taxon>Dikarya</taxon>
        <taxon>Ascomycota</taxon>
        <taxon>Pezizomycotina</taxon>
        <taxon>Eurotiomycetes</taxon>
        <taxon>Eurotiomycetidae</taxon>
        <taxon>Eurotiales</taxon>
        <taxon>Aspergillaceae</taxon>
        <taxon>Penicillium</taxon>
    </lineage>
</organism>
<keyword evidence="7" id="KW-0999">Mitochondrion inner membrane</keyword>
<dbReference type="PANTHER" id="PTHR31803:SF3">
    <property type="entry name" value="ALTERNATIVE OXIDASE"/>
    <property type="match status" value="1"/>
</dbReference>
<dbReference type="GO" id="GO:0010230">
    <property type="term" value="P:alternative respiration"/>
    <property type="evidence" value="ECO:0007669"/>
    <property type="project" value="TreeGrafter"/>
</dbReference>
<dbReference type="GO" id="GO:0005743">
    <property type="term" value="C:mitochondrial inner membrane"/>
    <property type="evidence" value="ECO:0007669"/>
    <property type="project" value="UniProtKB-SubCell"/>
</dbReference>
<reference evidence="20" key="1">
    <citation type="submission" date="2022-12" db="EMBL/GenBank/DDBJ databases">
        <authorList>
            <person name="Petersen C."/>
        </authorList>
    </citation>
    <scope>NUCLEOTIDE SEQUENCE</scope>
    <source>
        <strain evidence="20">IBT 3081</strain>
    </source>
</reference>
<accession>A0A9W9RHG9</accession>
<evidence type="ECO:0000256" key="6">
    <source>
        <dbReference type="ARBA" id="ARBA00022723"/>
    </source>
</evidence>
<keyword evidence="8" id="KW-0809">Transit peptide</keyword>
<dbReference type="EMBL" id="JAPZBT010000004">
    <property type="protein sequence ID" value="KAJ5360348.1"/>
    <property type="molecule type" value="Genomic_DNA"/>
</dbReference>
<feature type="region of interest" description="Disordered" evidence="18">
    <location>
        <begin position="325"/>
        <end position="366"/>
    </location>
</feature>
<evidence type="ECO:0000256" key="7">
    <source>
        <dbReference type="ARBA" id="ARBA00022792"/>
    </source>
</evidence>
<dbReference type="AlphaFoldDB" id="A0A9W9RHG9"/>
<feature type="binding site" evidence="16">
    <location>
        <position position="317"/>
    </location>
    <ligand>
        <name>Fe cation</name>
        <dbReference type="ChEBI" id="CHEBI:24875"/>
        <label>2</label>
    </ligand>
</feature>
<keyword evidence="9 17" id="KW-0249">Electron transport</keyword>
<dbReference type="EC" id="1.-.-.-" evidence="17"/>
<dbReference type="GeneID" id="81466445"/>
<evidence type="ECO:0000256" key="19">
    <source>
        <dbReference type="SAM" id="Phobius"/>
    </source>
</evidence>
<evidence type="ECO:0000256" key="5">
    <source>
        <dbReference type="ARBA" id="ARBA00022692"/>
    </source>
</evidence>
<keyword evidence="12 16" id="KW-0408">Iron</keyword>
<sequence>MMCAQARGVLRRLPTSTTAPYRLWSAASLRQDKNAKASHHGPHLAQKMNFSTSKQQSSGNLLAPPDSGKIKETKIIWHHPIASDNGTLSGEHTHTECSYSYSEKDMRDICVAHRDARCMSDKVALSLVRLLRWGTDFATGYRNPKKDERVAKRFLMDERKWLIRFIFLESVAGVPGMVGGMLRHLKSIRQMKRDHGWIESLIEEAYNERMHLLTFMKLAEPGPFMRLIILGAQGVFFNMFFLSYLISPRTCHRFVGYLEEEAVITYTHAIHDIEAGKLPLWNNLAAPDIAVKYWEMPERKRQMVDLLLYIRADEAKHREVNHTLGNLDQKKDPNPYTAEYHDPSQPHPIEAPDPKRPCGWERRDVV</sequence>
<keyword evidence="3" id="KW-0813">Transport</keyword>
<feature type="transmembrane region" description="Helical" evidence="19">
    <location>
        <begin position="224"/>
        <end position="246"/>
    </location>
</feature>
<dbReference type="GO" id="GO:0098803">
    <property type="term" value="C:respiratory chain complex"/>
    <property type="evidence" value="ECO:0007669"/>
    <property type="project" value="UniProtKB-UniRule"/>
</dbReference>
<keyword evidence="14 17" id="KW-0472">Membrane</keyword>
<dbReference type="PANTHER" id="PTHR31803">
    <property type="entry name" value="ALTERNATIVE OXIDASE"/>
    <property type="match status" value="1"/>
</dbReference>
<feature type="transmembrane region" description="Helical" evidence="19">
    <location>
        <begin position="161"/>
        <end position="182"/>
    </location>
</feature>
<evidence type="ECO:0000256" key="10">
    <source>
        <dbReference type="ARBA" id="ARBA00022989"/>
    </source>
</evidence>
<reference evidence="20" key="2">
    <citation type="journal article" date="2023" name="IMA Fungus">
        <title>Comparative genomic study of the Penicillium genus elucidates a diverse pangenome and 15 lateral gene transfer events.</title>
        <authorList>
            <person name="Petersen C."/>
            <person name="Sorensen T."/>
            <person name="Nielsen M.R."/>
            <person name="Sondergaard T.E."/>
            <person name="Sorensen J.L."/>
            <person name="Fitzpatrick D.A."/>
            <person name="Frisvad J.C."/>
            <person name="Nielsen K.L."/>
        </authorList>
    </citation>
    <scope>NUCLEOTIDE SEQUENCE</scope>
    <source>
        <strain evidence="20">IBT 3081</strain>
    </source>
</reference>
<dbReference type="FunFam" id="1.20.1260.140:FF:000002">
    <property type="entry name" value="Alternative oxidase"/>
    <property type="match status" value="1"/>
</dbReference>
<dbReference type="OrthoDB" id="16906at2759"/>
<evidence type="ECO:0000256" key="15">
    <source>
        <dbReference type="ARBA" id="ARBA00025285"/>
    </source>
</evidence>
<keyword evidence="6 16" id="KW-0479">Metal-binding</keyword>
<dbReference type="CDD" id="cd01053">
    <property type="entry name" value="AOX"/>
    <property type="match status" value="1"/>
</dbReference>
<keyword evidence="4 17" id="KW-0679">Respiratory chain</keyword>
<proteinExistence type="inferred from homology"/>
<evidence type="ECO:0000256" key="18">
    <source>
        <dbReference type="SAM" id="MobiDB-lite"/>
    </source>
</evidence>
<keyword evidence="5 17" id="KW-0812">Transmembrane</keyword>
<name>A0A9W9RHG9_9EURO</name>
<evidence type="ECO:0000256" key="11">
    <source>
        <dbReference type="ARBA" id="ARBA00023002"/>
    </source>
</evidence>
<feature type="binding site" evidence="16">
    <location>
        <position position="314"/>
    </location>
    <ligand>
        <name>Fe cation</name>
        <dbReference type="ChEBI" id="CHEBI:24875"/>
        <label>2</label>
    </ligand>
</feature>
<evidence type="ECO:0000256" key="14">
    <source>
        <dbReference type="ARBA" id="ARBA00023136"/>
    </source>
</evidence>
<dbReference type="GO" id="GO:0046872">
    <property type="term" value="F:metal ion binding"/>
    <property type="evidence" value="ECO:0007669"/>
    <property type="project" value="UniProtKB-UniRule"/>
</dbReference>
<evidence type="ECO:0000256" key="13">
    <source>
        <dbReference type="ARBA" id="ARBA00023128"/>
    </source>
</evidence>
<comment type="caution">
    <text evidence="20">The sequence shown here is derived from an EMBL/GenBank/DDBJ whole genome shotgun (WGS) entry which is preliminary data.</text>
</comment>
<evidence type="ECO:0000313" key="20">
    <source>
        <dbReference type="EMBL" id="KAJ5360348.1"/>
    </source>
</evidence>
<feature type="compositionally biased region" description="Basic and acidic residues" evidence="18">
    <location>
        <begin position="328"/>
        <end position="366"/>
    </location>
</feature>
<evidence type="ECO:0000256" key="16">
    <source>
        <dbReference type="PIRSR" id="PIRSR005229-1"/>
    </source>
</evidence>
<keyword evidence="13" id="KW-0496">Mitochondrion</keyword>
<feature type="binding site" evidence="16">
    <location>
        <position position="169"/>
    </location>
    <ligand>
        <name>Fe cation</name>
        <dbReference type="ChEBI" id="CHEBI:24875"/>
        <label>1</label>
    </ligand>
</feature>
<comment type="subcellular location">
    <subcellularLocation>
        <location evidence="1">Mitochondrion inner membrane</location>
        <topology evidence="1">Multi-pass membrane protein</topology>
        <orientation evidence="1">Matrix side</orientation>
    </subcellularLocation>
</comment>
<comment type="cofactor">
    <cofactor evidence="16 17">
        <name>Fe cation</name>
        <dbReference type="ChEBI" id="CHEBI:24875"/>
    </cofactor>
    <text evidence="16 17">Binds 2 iron ions per subunit.</text>
</comment>
<evidence type="ECO:0000256" key="4">
    <source>
        <dbReference type="ARBA" id="ARBA00022660"/>
    </source>
</evidence>
<comment type="similarity">
    <text evidence="2 17">Belongs to the alternative oxidase family.</text>
</comment>
<evidence type="ECO:0000256" key="12">
    <source>
        <dbReference type="ARBA" id="ARBA00023004"/>
    </source>
</evidence>
<feature type="binding site" evidence="16">
    <location>
        <position position="208"/>
    </location>
    <ligand>
        <name>Fe cation</name>
        <dbReference type="ChEBI" id="CHEBI:24875"/>
        <label>2</label>
    </ligand>
</feature>
<dbReference type="Pfam" id="PF01786">
    <property type="entry name" value="AOX"/>
    <property type="match status" value="1"/>
</dbReference>
<feature type="binding site" evidence="16">
    <location>
        <position position="259"/>
    </location>
    <ligand>
        <name>Fe cation</name>
        <dbReference type="ChEBI" id="CHEBI:24875"/>
        <label>2</label>
    </ligand>
</feature>
<evidence type="ECO:0000256" key="17">
    <source>
        <dbReference type="RuleBase" id="RU003779"/>
    </source>
</evidence>
<feature type="binding site" evidence="16">
    <location>
        <position position="314"/>
    </location>
    <ligand>
        <name>Fe cation</name>
        <dbReference type="ChEBI" id="CHEBI:24875"/>
        <label>1</label>
    </ligand>
</feature>